<name>A0A0D2ZYN4_BRAOL</name>
<evidence type="ECO:0000313" key="1">
    <source>
        <dbReference type="EnsemblPlants" id="Bo09577s010.1"/>
    </source>
</evidence>
<evidence type="ECO:0000313" key="2">
    <source>
        <dbReference type="Proteomes" id="UP000032141"/>
    </source>
</evidence>
<organism evidence="1 2">
    <name type="scientific">Brassica oleracea var. oleracea</name>
    <dbReference type="NCBI Taxonomy" id="109376"/>
    <lineage>
        <taxon>Eukaryota</taxon>
        <taxon>Viridiplantae</taxon>
        <taxon>Streptophyta</taxon>
        <taxon>Embryophyta</taxon>
        <taxon>Tracheophyta</taxon>
        <taxon>Spermatophyta</taxon>
        <taxon>Magnoliopsida</taxon>
        <taxon>eudicotyledons</taxon>
        <taxon>Gunneridae</taxon>
        <taxon>Pentapetalae</taxon>
        <taxon>rosids</taxon>
        <taxon>malvids</taxon>
        <taxon>Brassicales</taxon>
        <taxon>Brassicaceae</taxon>
        <taxon>Brassiceae</taxon>
        <taxon>Brassica</taxon>
    </lineage>
</organism>
<reference evidence="1" key="2">
    <citation type="submission" date="2015-06" db="UniProtKB">
        <authorList>
            <consortium name="EnsemblPlants"/>
        </authorList>
    </citation>
    <scope>IDENTIFICATION</scope>
</reference>
<dbReference type="HOGENOM" id="CLU_2815987_0_0_1"/>
<dbReference type="Gramene" id="Bo09577s010.1">
    <property type="protein sequence ID" value="Bo09577s010.1"/>
    <property type="gene ID" value="Bo09577s010"/>
</dbReference>
<dbReference type="Proteomes" id="UP000032141">
    <property type="component" value="Unassembled WGS sequence"/>
</dbReference>
<proteinExistence type="predicted"/>
<keyword evidence="2" id="KW-1185">Reference proteome</keyword>
<dbReference type="AlphaFoldDB" id="A0A0D2ZYN4"/>
<protein>
    <submittedName>
        <fullName evidence="1">Uncharacterized protein</fullName>
    </submittedName>
</protein>
<dbReference type="EnsemblPlants" id="Bo09577s010.1">
    <property type="protein sequence ID" value="Bo09577s010.1"/>
    <property type="gene ID" value="Bo09577s010"/>
</dbReference>
<accession>A0A0D2ZYN4</accession>
<sequence>MSLPLLVQDQSQVLCGWFNIDPISEREEETSQAGVTVSTPPTTVLHHHELLVIVDGARVVGVREPIT</sequence>
<reference evidence="1" key="1">
    <citation type="journal article" date="2014" name="Genome Biol.">
        <title>Transcriptome and methylome profiling reveals relics of genome dominance in the mesopolyploid Brassica oleracea.</title>
        <authorList>
            <person name="Parkin I.A."/>
            <person name="Koh C."/>
            <person name="Tang H."/>
            <person name="Robinson S.J."/>
            <person name="Kagale S."/>
            <person name="Clarke W.E."/>
            <person name="Town C.D."/>
            <person name="Nixon J."/>
            <person name="Krishnakumar V."/>
            <person name="Bidwell S.L."/>
            <person name="Denoeud F."/>
            <person name="Belcram H."/>
            <person name="Links M.G."/>
            <person name="Just J."/>
            <person name="Clarke C."/>
            <person name="Bender T."/>
            <person name="Huebert T."/>
            <person name="Mason A.S."/>
            <person name="Pires J.C."/>
            <person name="Barker G."/>
            <person name="Moore J."/>
            <person name="Walley P.G."/>
            <person name="Manoli S."/>
            <person name="Batley J."/>
            <person name="Edwards D."/>
            <person name="Nelson M.N."/>
            <person name="Wang X."/>
            <person name="Paterson A.H."/>
            <person name="King G."/>
            <person name="Bancroft I."/>
            <person name="Chalhoub B."/>
            <person name="Sharpe A.G."/>
        </authorList>
    </citation>
    <scope>NUCLEOTIDE SEQUENCE [LARGE SCALE GENOMIC DNA]</scope>
    <source>
        <strain evidence="1">cv. TO1000</strain>
    </source>
</reference>